<gene>
    <name evidence="6" type="ORF">CIK84_13590</name>
</gene>
<protein>
    <submittedName>
        <fullName evidence="6">FUSC family protein</fullName>
    </submittedName>
</protein>
<keyword evidence="4" id="KW-0472">Membrane</keyword>
<accession>A0A2N7S1L5</accession>
<evidence type="ECO:0000313" key="7">
    <source>
        <dbReference type="Proteomes" id="UP000235739"/>
    </source>
</evidence>
<evidence type="ECO:0000259" key="5">
    <source>
        <dbReference type="Pfam" id="PF13515"/>
    </source>
</evidence>
<organism evidence="6 7">
    <name type="scientific">Glutamicibacter arilaitensis</name>
    <dbReference type="NCBI Taxonomy" id="256701"/>
    <lineage>
        <taxon>Bacteria</taxon>
        <taxon>Bacillati</taxon>
        <taxon>Actinomycetota</taxon>
        <taxon>Actinomycetes</taxon>
        <taxon>Micrococcales</taxon>
        <taxon>Micrococcaceae</taxon>
        <taxon>Glutamicibacter</taxon>
    </lineage>
</organism>
<reference evidence="6 7" key="1">
    <citation type="journal article" date="2017" name="Elife">
        <title>Extensive horizontal gene transfer in cheese-associated bacteria.</title>
        <authorList>
            <person name="Bonham K.S."/>
            <person name="Wolfe B.E."/>
            <person name="Dutton R.J."/>
        </authorList>
    </citation>
    <scope>NUCLEOTIDE SEQUENCE [LARGE SCALE GENOMIC DNA]</scope>
    <source>
        <strain evidence="6 7">JB182</strain>
    </source>
</reference>
<name>A0A2N7S1L5_9MICC</name>
<evidence type="ECO:0000256" key="4">
    <source>
        <dbReference type="ARBA" id="ARBA00023136"/>
    </source>
</evidence>
<evidence type="ECO:0000256" key="3">
    <source>
        <dbReference type="ARBA" id="ARBA00022989"/>
    </source>
</evidence>
<evidence type="ECO:0000256" key="1">
    <source>
        <dbReference type="ARBA" id="ARBA00004141"/>
    </source>
</evidence>
<dbReference type="AlphaFoldDB" id="A0A2N7S1L5"/>
<comment type="caution">
    <text evidence="6">The sequence shown here is derived from an EMBL/GenBank/DDBJ whole genome shotgun (WGS) entry which is preliminary data.</text>
</comment>
<sequence length="380" mass="41362">MATTRKAKRMPAHVFGFLSQRNRAGLIRARSSLPRILRMTLGAIGAFWIAESIWGHSQPIFAATSALVSLGFGASTTVRKTAEVALGCTLGVALGDILMHWFGQGIWQAALVMSLSLVVARYLDSGAIFSTQLGMQSALVVLLPISVDGPFARSIDALTGSLLALLVIVFWPTDPRRSPVSALSDLFKELSEALLECAWAIRDDDRRAAFHALIKTRGTQKHLDKLPAAFRASKEIAMISPTGRRHRHELNRLSKRFNHYDWAARNSRVFARRLASVLSNSALTPEGAQTLAPLMRELSEAVNTLAHSVRETTVAGQRKYEKSAQLQLEGVAAQLDPRALGVEGLQGGGLVLLLRPMVVDLLEAAGREHQEAIDVLPKLS</sequence>
<dbReference type="EMBL" id="PNQX01000002">
    <property type="protein sequence ID" value="PMQ20036.1"/>
    <property type="molecule type" value="Genomic_DNA"/>
</dbReference>
<dbReference type="Proteomes" id="UP000235739">
    <property type="component" value="Unassembled WGS sequence"/>
</dbReference>
<comment type="subcellular location">
    <subcellularLocation>
        <location evidence="1">Membrane</location>
        <topology evidence="1">Multi-pass membrane protein</topology>
    </subcellularLocation>
</comment>
<proteinExistence type="predicted"/>
<dbReference type="GO" id="GO:0016020">
    <property type="term" value="C:membrane"/>
    <property type="evidence" value="ECO:0007669"/>
    <property type="project" value="UniProtKB-SubCell"/>
</dbReference>
<dbReference type="Pfam" id="PF13515">
    <property type="entry name" value="FUSC_2"/>
    <property type="match status" value="1"/>
</dbReference>
<dbReference type="RefSeq" id="WP_102598765.1">
    <property type="nucleotide sequence ID" value="NZ_JBQDJG010000027.1"/>
</dbReference>
<keyword evidence="3" id="KW-1133">Transmembrane helix</keyword>
<feature type="domain" description="Integral membrane bound transporter" evidence="5">
    <location>
        <begin position="47"/>
        <end position="167"/>
    </location>
</feature>
<evidence type="ECO:0000256" key="2">
    <source>
        <dbReference type="ARBA" id="ARBA00022692"/>
    </source>
</evidence>
<keyword evidence="2" id="KW-0812">Transmembrane</keyword>
<dbReference type="InterPro" id="IPR049453">
    <property type="entry name" value="Memb_transporter_dom"/>
</dbReference>
<evidence type="ECO:0000313" key="6">
    <source>
        <dbReference type="EMBL" id="PMQ20036.1"/>
    </source>
</evidence>